<feature type="transmembrane region" description="Helical" evidence="9">
    <location>
        <begin position="61"/>
        <end position="80"/>
    </location>
</feature>
<dbReference type="Proteomes" id="UP000623958">
    <property type="component" value="Unassembled WGS sequence"/>
</dbReference>
<dbReference type="PANTHER" id="PTHR30607">
    <property type="entry name" value="POTASSIUM-TRANSPORTING ATPASE A CHAIN"/>
    <property type="match status" value="1"/>
</dbReference>
<evidence type="ECO:0000256" key="5">
    <source>
        <dbReference type="ARBA" id="ARBA00022958"/>
    </source>
</evidence>
<dbReference type="PIRSF" id="PIRSF001294">
    <property type="entry name" value="K_ATPaseA"/>
    <property type="match status" value="1"/>
</dbReference>
<feature type="transmembrane region" description="Helical" evidence="9">
    <location>
        <begin position="406"/>
        <end position="431"/>
    </location>
</feature>
<evidence type="ECO:0000256" key="4">
    <source>
        <dbReference type="ARBA" id="ARBA00022692"/>
    </source>
</evidence>
<reference evidence="10" key="2">
    <citation type="submission" date="2020-09" db="EMBL/GenBank/DDBJ databases">
        <authorList>
            <person name="Sun Q."/>
            <person name="Ohkuma M."/>
        </authorList>
    </citation>
    <scope>NUCLEOTIDE SEQUENCE</scope>
    <source>
        <strain evidence="10">JCM 13306</strain>
    </source>
</reference>
<feature type="transmembrane region" description="Helical" evidence="9">
    <location>
        <begin position="560"/>
        <end position="587"/>
    </location>
</feature>
<keyword evidence="5 9" id="KW-0630">Potassium</keyword>
<keyword evidence="8 9" id="KW-0472">Membrane</keyword>
<feature type="transmembrane region" description="Helical" evidence="9">
    <location>
        <begin position="6"/>
        <end position="23"/>
    </location>
</feature>
<dbReference type="HAMAP" id="MF_00275">
    <property type="entry name" value="KdpA"/>
    <property type="match status" value="1"/>
</dbReference>
<evidence type="ECO:0000256" key="3">
    <source>
        <dbReference type="ARBA" id="ARBA00022538"/>
    </source>
</evidence>
<keyword evidence="7 9" id="KW-0406">Ion transport</keyword>
<feature type="transmembrane region" description="Helical" evidence="9">
    <location>
        <begin position="215"/>
        <end position="232"/>
    </location>
</feature>
<keyword evidence="1 9" id="KW-0813">Transport</keyword>
<keyword evidence="3 9" id="KW-0633">Potassium transport</keyword>
<dbReference type="AlphaFoldDB" id="A0A919F8N9"/>
<accession>A0A919F8N9</accession>
<evidence type="ECO:0000313" key="11">
    <source>
        <dbReference type="Proteomes" id="UP000623958"/>
    </source>
</evidence>
<keyword evidence="6 9" id="KW-1133">Transmembrane helix</keyword>
<feature type="transmembrane region" description="Helical" evidence="9">
    <location>
        <begin position="451"/>
        <end position="473"/>
    </location>
</feature>
<dbReference type="Pfam" id="PF03814">
    <property type="entry name" value="KdpA"/>
    <property type="match status" value="1"/>
</dbReference>
<gene>
    <name evidence="9 10" type="primary">kdpA</name>
    <name evidence="10" type="ORF">GCM10009090_23420</name>
</gene>
<proteinExistence type="inferred from homology"/>
<feature type="transmembrane region" description="Helical" evidence="9">
    <location>
        <begin position="292"/>
        <end position="314"/>
    </location>
</feature>
<evidence type="ECO:0000256" key="6">
    <source>
        <dbReference type="ARBA" id="ARBA00022989"/>
    </source>
</evidence>
<dbReference type="InterPro" id="IPR004623">
    <property type="entry name" value="KdpA"/>
</dbReference>
<evidence type="ECO:0000256" key="7">
    <source>
        <dbReference type="ARBA" id="ARBA00023065"/>
    </source>
</evidence>
<comment type="similarity">
    <text evidence="9">Belongs to the KdpA family.</text>
</comment>
<keyword evidence="4 9" id="KW-0812">Transmembrane</keyword>
<evidence type="ECO:0000256" key="2">
    <source>
        <dbReference type="ARBA" id="ARBA00022475"/>
    </source>
</evidence>
<sequence>MTETFLVYALAIVLAWPLGRYLAAVMRGAPMRGDALFGWVERPLYALLGVRPRHGMSWRGYVRAFLASNLVVGLLVWAVFMTQAWLPFNPNGIANLRWDTALHTMVSFLTNTNQQHYSGQAQLSYLSQMTGIVGLQVATPMMGLALVVATLRALFGGRAVAPPADALPAPAATGPYDRDAAMLRQERSRDVAGEGRAAVDVGNYWADVIRPSVRFLLPLCLLWTLLLGWQGVPSTLHGAAVAHPLDASAGMAEQKIPVGPVAAMVAVKQLGTNGGGWYGPNSTVALENPTPLANLLETLALVLIPVSVVFMVGFFTGRKRLAALVFGTMLLMSAASTSLLLWSEAHSASAASAALMEGKEVRIGADASALWAALTTQTSNGSVNAMHDSLAPLSGLVTLVDMLINAIWGGIGCGLQQFIVYLMLGVFLAGLMTGRTPELFGRKIEAREVQLLALLILLQPLVLLGLTALALALPQFTGNSNPGFHGISQVFYEYTSAFANNGSGFEGLGDGTYWWNLSCALVLALGRYPALVVPLVVAARLAAKRRAPESAGSLQIETPTFALTLVAVIVVLTVLQFMPALVLGPIAEHLAVH</sequence>
<comment type="subcellular location">
    <subcellularLocation>
        <location evidence="9">Cell membrane</location>
        <topology evidence="9">Multi-pass membrane protein</topology>
    </subcellularLocation>
</comment>
<organism evidence="10 11">
    <name type="scientific">Xanthomonas boreopolis</name>
    <dbReference type="NCBI Taxonomy" id="86183"/>
    <lineage>
        <taxon>Bacteria</taxon>
        <taxon>Pseudomonadati</taxon>
        <taxon>Pseudomonadota</taxon>
        <taxon>Gammaproteobacteria</taxon>
        <taxon>Lysobacterales</taxon>
        <taxon>Lysobacteraceae</taxon>
        <taxon>Xanthomonas</taxon>
    </lineage>
</organism>
<dbReference type="GO" id="GO:0030955">
    <property type="term" value="F:potassium ion binding"/>
    <property type="evidence" value="ECO:0007669"/>
    <property type="project" value="UniProtKB-UniRule"/>
</dbReference>
<keyword evidence="11" id="KW-1185">Reference proteome</keyword>
<feature type="transmembrane region" description="Helical" evidence="9">
    <location>
        <begin position="513"/>
        <end position="539"/>
    </location>
</feature>
<evidence type="ECO:0000256" key="8">
    <source>
        <dbReference type="ARBA" id="ARBA00023136"/>
    </source>
</evidence>
<dbReference type="PANTHER" id="PTHR30607:SF2">
    <property type="entry name" value="POTASSIUM-TRANSPORTING ATPASE POTASSIUM-BINDING SUBUNIT"/>
    <property type="match status" value="1"/>
</dbReference>
<feature type="transmembrane region" description="Helical" evidence="9">
    <location>
        <begin position="321"/>
        <end position="342"/>
    </location>
</feature>
<dbReference type="GO" id="GO:0005886">
    <property type="term" value="C:plasma membrane"/>
    <property type="evidence" value="ECO:0007669"/>
    <property type="project" value="UniProtKB-SubCell"/>
</dbReference>
<comment type="caution">
    <text evidence="10">The sequence shown here is derived from an EMBL/GenBank/DDBJ whole genome shotgun (WGS) entry which is preliminary data.</text>
</comment>
<protein>
    <recommendedName>
        <fullName evidence="9">Potassium-transporting ATPase potassium-binding subunit</fullName>
    </recommendedName>
    <alternativeName>
        <fullName evidence="9">ATP phosphohydrolase [potassium-transporting] A chain</fullName>
    </alternativeName>
    <alternativeName>
        <fullName evidence="9">Potassium-binding and translocating subunit A</fullName>
    </alternativeName>
    <alternativeName>
        <fullName evidence="9">Potassium-translocating ATPase A chain</fullName>
    </alternativeName>
</protein>
<dbReference type="EMBL" id="BNBA01000017">
    <property type="protein sequence ID" value="GHH55327.1"/>
    <property type="molecule type" value="Genomic_DNA"/>
</dbReference>
<feature type="transmembrane region" description="Helical" evidence="9">
    <location>
        <begin position="132"/>
        <end position="155"/>
    </location>
</feature>
<dbReference type="RefSeq" id="WP_434029438.1">
    <property type="nucleotide sequence ID" value="NZ_BNBA01000017.1"/>
</dbReference>
<evidence type="ECO:0000256" key="9">
    <source>
        <dbReference type="HAMAP-Rule" id="MF_00275"/>
    </source>
</evidence>
<dbReference type="GO" id="GO:0008556">
    <property type="term" value="F:P-type potassium transmembrane transporter activity"/>
    <property type="evidence" value="ECO:0007669"/>
    <property type="project" value="InterPro"/>
</dbReference>
<comment type="function">
    <text evidence="9">Part of the high-affinity ATP-driven potassium transport (or Kdp) system, which catalyzes the hydrolysis of ATP coupled with the electrogenic transport of potassium into the cytoplasm. This subunit binds the extracellular potassium ions and delivers the ions to the membrane domain of KdpB through an intramembrane tunnel.</text>
</comment>
<dbReference type="NCBIfam" id="TIGR00680">
    <property type="entry name" value="kdpA"/>
    <property type="match status" value="1"/>
</dbReference>
<comment type="subunit">
    <text evidence="9">The system is composed of three essential subunits: KdpA, KdpB and KdpC.</text>
</comment>
<keyword evidence="2 9" id="KW-1003">Cell membrane</keyword>
<reference evidence="10" key="1">
    <citation type="journal article" date="2014" name="Int. J. Syst. Evol. Microbiol.">
        <title>Complete genome sequence of Corynebacterium casei LMG S-19264T (=DSM 44701T), isolated from a smear-ripened cheese.</title>
        <authorList>
            <consortium name="US DOE Joint Genome Institute (JGI-PGF)"/>
            <person name="Walter F."/>
            <person name="Albersmeier A."/>
            <person name="Kalinowski J."/>
            <person name="Ruckert C."/>
        </authorList>
    </citation>
    <scope>NUCLEOTIDE SEQUENCE</scope>
    <source>
        <strain evidence="10">JCM 13306</strain>
    </source>
</reference>
<name>A0A919F8N9_9XANT</name>
<evidence type="ECO:0000313" key="10">
    <source>
        <dbReference type="EMBL" id="GHH55327.1"/>
    </source>
</evidence>
<evidence type="ECO:0000256" key="1">
    <source>
        <dbReference type="ARBA" id="ARBA00022448"/>
    </source>
</evidence>